<accession>A0A087TWU6</accession>
<evidence type="ECO:0000259" key="4">
    <source>
        <dbReference type="PROSITE" id="PS50235"/>
    </source>
</evidence>
<evidence type="ECO:0000313" key="5">
    <source>
        <dbReference type="EMBL" id="KFM69585.1"/>
    </source>
</evidence>
<keyword evidence="6" id="KW-1185">Reference proteome</keyword>
<dbReference type="STRING" id="407821.A0A087TWU6"/>
<evidence type="ECO:0000256" key="3">
    <source>
        <dbReference type="ARBA" id="ARBA00022801"/>
    </source>
</evidence>
<dbReference type="Pfam" id="PF00443">
    <property type="entry name" value="UCH"/>
    <property type="match status" value="1"/>
</dbReference>
<organism evidence="5 6">
    <name type="scientific">Stegodyphus mimosarum</name>
    <name type="common">African social velvet spider</name>
    <dbReference type="NCBI Taxonomy" id="407821"/>
    <lineage>
        <taxon>Eukaryota</taxon>
        <taxon>Metazoa</taxon>
        <taxon>Ecdysozoa</taxon>
        <taxon>Arthropoda</taxon>
        <taxon>Chelicerata</taxon>
        <taxon>Arachnida</taxon>
        <taxon>Araneae</taxon>
        <taxon>Araneomorphae</taxon>
        <taxon>Entelegynae</taxon>
        <taxon>Eresoidea</taxon>
        <taxon>Eresidae</taxon>
        <taxon>Stegodyphus</taxon>
    </lineage>
</organism>
<dbReference type="InterPro" id="IPR038765">
    <property type="entry name" value="Papain-like_cys_pep_sf"/>
</dbReference>
<dbReference type="PANTHER" id="PTHR22975:SF9">
    <property type="entry name" value="ECHINUS SPLICE FORM 3"/>
    <property type="match status" value="1"/>
</dbReference>
<reference evidence="5 6" key="1">
    <citation type="submission" date="2013-11" db="EMBL/GenBank/DDBJ databases">
        <title>Genome sequencing of Stegodyphus mimosarum.</title>
        <authorList>
            <person name="Bechsgaard J."/>
        </authorList>
    </citation>
    <scope>NUCLEOTIDE SEQUENCE [LARGE SCALE GENOMIC DNA]</scope>
</reference>
<dbReference type="EMBL" id="KK117115">
    <property type="protein sequence ID" value="KFM69585.1"/>
    <property type="molecule type" value="Genomic_DNA"/>
</dbReference>
<name>A0A087TWU6_STEMI</name>
<gene>
    <name evidence="5" type="ORF">X975_18154</name>
</gene>
<dbReference type="FunFam" id="3.90.70.10:FF:000041">
    <property type="entry name" value="Inactive ubiquitin carboxyl-terminal hydrolase 53"/>
    <property type="match status" value="1"/>
</dbReference>
<protein>
    <submittedName>
        <fullName evidence="5">Inactive ubiquitin carboxyl-terminal hydrolase 54</fullName>
    </submittedName>
</protein>
<keyword evidence="2" id="KW-0833">Ubl conjugation pathway</keyword>
<evidence type="ECO:0000256" key="1">
    <source>
        <dbReference type="ARBA" id="ARBA00009085"/>
    </source>
</evidence>
<proteinExistence type="inferred from homology"/>
<dbReference type="Gene3D" id="3.90.70.10">
    <property type="entry name" value="Cysteine proteinases"/>
    <property type="match status" value="1"/>
</dbReference>
<dbReference type="InterPro" id="IPR001394">
    <property type="entry name" value="Peptidase_C19_UCH"/>
</dbReference>
<evidence type="ECO:0000256" key="2">
    <source>
        <dbReference type="ARBA" id="ARBA00022786"/>
    </source>
</evidence>
<evidence type="ECO:0000313" key="6">
    <source>
        <dbReference type="Proteomes" id="UP000054359"/>
    </source>
</evidence>
<dbReference type="SUPFAM" id="SSF54001">
    <property type="entry name" value="Cysteine proteinases"/>
    <property type="match status" value="1"/>
</dbReference>
<feature type="non-terminal residue" evidence="5">
    <location>
        <position position="398"/>
    </location>
</feature>
<dbReference type="Proteomes" id="UP000054359">
    <property type="component" value="Unassembled WGS sequence"/>
</dbReference>
<dbReference type="OrthoDB" id="6417055at2759"/>
<dbReference type="PROSITE" id="PS50235">
    <property type="entry name" value="USP_3"/>
    <property type="match status" value="1"/>
</dbReference>
<dbReference type="PANTHER" id="PTHR22975">
    <property type="entry name" value="UBIQUITIN SPECIFIC PROTEINASE"/>
    <property type="match status" value="1"/>
</dbReference>
<dbReference type="GO" id="GO:0004843">
    <property type="term" value="F:cysteine-type deubiquitinase activity"/>
    <property type="evidence" value="ECO:0007669"/>
    <property type="project" value="InterPro"/>
</dbReference>
<dbReference type="InterPro" id="IPR052398">
    <property type="entry name" value="Ubiquitin_hydrolase_53/54"/>
</dbReference>
<keyword evidence="3 5" id="KW-0378">Hydrolase</keyword>
<comment type="similarity">
    <text evidence="1">Belongs to the peptidase C19 family.</text>
</comment>
<dbReference type="OMA" id="CCISRSA"/>
<feature type="domain" description="USP" evidence="4">
    <location>
        <begin position="50"/>
        <end position="372"/>
    </location>
</feature>
<sequence length="398" mass="44546">MSPGPTPTPSGPLRTPQGKCLTVGGRADGGFLQYTQLLNPRNSMSITNTKGLLNMPGQNNCFLNSAVQVLWHLDIFRRSFRELCGHACMEDSCIFCALKELFAQFQYSQESALPPDALRRALAETFCDQRRFQLGFMDDAAECFENILMRIHFHIANNESEDMCSAIHCIPHQKFAMTLVEQTVCHACGATSEPLPFTQMVHYVPSSALCSQAKLMKEKNDQVPNFSELLKRAGGLGDLRDCPSSCGAVIQIRKTLMNRPEIVSIGLVWDSERPTIEHIMDVFKTIGMSLKLQDVFHSVVDSRWASAATHQLVGIVTYYGKHYSTFFFHTKLRVWIYFDDAAVREIGPKWEQVVEKCCRGHFQPLLLLYANPHGSPVNTSTAPRVVTLVSGHKKNVTG</sequence>
<dbReference type="AlphaFoldDB" id="A0A087TWU6"/>
<dbReference type="InterPro" id="IPR028889">
    <property type="entry name" value="USP"/>
</dbReference>
<dbReference type="GO" id="GO:0016579">
    <property type="term" value="P:protein deubiquitination"/>
    <property type="evidence" value="ECO:0007669"/>
    <property type="project" value="InterPro"/>
</dbReference>